<reference evidence="2" key="1">
    <citation type="submission" date="2021-02" db="EMBL/GenBank/DDBJ databases">
        <authorList>
            <person name="Dougan E. K."/>
            <person name="Rhodes N."/>
            <person name="Thang M."/>
            <person name="Chan C."/>
        </authorList>
    </citation>
    <scope>NUCLEOTIDE SEQUENCE</scope>
</reference>
<evidence type="ECO:0000313" key="2">
    <source>
        <dbReference type="EMBL" id="CAE7285264.1"/>
    </source>
</evidence>
<accession>A0A812NFG0</accession>
<gene>
    <name evidence="2" type="ORF">SNAT2548_LOCUS15099</name>
</gene>
<dbReference type="EMBL" id="CAJNDS010001857">
    <property type="protein sequence ID" value="CAE7285264.1"/>
    <property type="molecule type" value="Genomic_DNA"/>
</dbReference>
<proteinExistence type="predicted"/>
<protein>
    <submittedName>
        <fullName evidence="2">Uncharacterized protein</fullName>
    </submittedName>
</protein>
<feature type="region of interest" description="Disordered" evidence="1">
    <location>
        <begin position="138"/>
        <end position="221"/>
    </location>
</feature>
<name>A0A812NFG0_9DINO</name>
<evidence type="ECO:0000256" key="1">
    <source>
        <dbReference type="SAM" id="MobiDB-lite"/>
    </source>
</evidence>
<comment type="caution">
    <text evidence="2">The sequence shown here is derived from an EMBL/GenBank/DDBJ whole genome shotgun (WGS) entry which is preliminary data.</text>
</comment>
<feature type="compositionally biased region" description="Polar residues" evidence="1">
    <location>
        <begin position="183"/>
        <end position="192"/>
    </location>
</feature>
<dbReference type="OrthoDB" id="412902at2759"/>
<keyword evidence="3" id="KW-1185">Reference proteome</keyword>
<evidence type="ECO:0000313" key="3">
    <source>
        <dbReference type="Proteomes" id="UP000604046"/>
    </source>
</evidence>
<sequence>MPTGSVLGRWDPLQGRNRQDFISEFINYHLQDKVRAHLLDISDEELGALGAHHFGDQAEQLEALRVQWQQKACGYQAASLPKAQESTSALPLPNMHFNDDAARQDFLQKHIHRKLHREATKLSDEALQMLGSLHFSDQPTQLGRLRPAAPSGASGREGNEAAVLRRLFRNSPGPPGGKGNQEGRCSTETWSSPPEAANVEWTPEDGVDTPEPPKMPSTGEQVPRAGGIPGLSEWLQELCLEEYEEEVLRWCRSMGAIWLEEVQENAEDLADHLRLRPLERRRLQRAVATLAT</sequence>
<dbReference type="Proteomes" id="UP000604046">
    <property type="component" value="Unassembled WGS sequence"/>
</dbReference>
<organism evidence="2 3">
    <name type="scientific">Symbiodinium natans</name>
    <dbReference type="NCBI Taxonomy" id="878477"/>
    <lineage>
        <taxon>Eukaryota</taxon>
        <taxon>Sar</taxon>
        <taxon>Alveolata</taxon>
        <taxon>Dinophyceae</taxon>
        <taxon>Suessiales</taxon>
        <taxon>Symbiodiniaceae</taxon>
        <taxon>Symbiodinium</taxon>
    </lineage>
</organism>
<dbReference type="AlphaFoldDB" id="A0A812NFG0"/>